<dbReference type="Pfam" id="PF03621">
    <property type="entry name" value="MbtH"/>
    <property type="match status" value="1"/>
</dbReference>
<keyword evidence="3" id="KW-1185">Reference proteome</keyword>
<protein>
    <submittedName>
        <fullName evidence="2">MbtH protein</fullName>
    </submittedName>
</protein>
<dbReference type="AlphaFoldDB" id="A0A543DY36"/>
<dbReference type="InterPro" id="IPR038020">
    <property type="entry name" value="MbtH-like_sf"/>
</dbReference>
<dbReference type="RefSeq" id="WP_281288552.1">
    <property type="nucleotide sequence ID" value="NZ_VFPA01000001.1"/>
</dbReference>
<dbReference type="PANTHER" id="PTHR38444">
    <property type="entry name" value="ENTEROBACTIN BIOSYNTHESIS PROTEIN YBDZ"/>
    <property type="match status" value="1"/>
</dbReference>
<evidence type="ECO:0000313" key="2">
    <source>
        <dbReference type="EMBL" id="TQM14245.1"/>
    </source>
</evidence>
<dbReference type="Proteomes" id="UP000315677">
    <property type="component" value="Unassembled WGS sequence"/>
</dbReference>
<comment type="caution">
    <text evidence="2">The sequence shown here is derived from an EMBL/GenBank/DDBJ whole genome shotgun (WGS) entry which is preliminary data.</text>
</comment>
<dbReference type="Gene3D" id="3.90.820.10">
    <property type="entry name" value="Structural Genomics, Unknown Function 30-nov-00 1gh9 Mol_id"/>
    <property type="match status" value="1"/>
</dbReference>
<dbReference type="SUPFAM" id="SSF160582">
    <property type="entry name" value="MbtH-like"/>
    <property type="match status" value="1"/>
</dbReference>
<feature type="domain" description="MbtH-like" evidence="1">
    <location>
        <begin position="2"/>
        <end position="52"/>
    </location>
</feature>
<dbReference type="SMART" id="SM00923">
    <property type="entry name" value="MbtH"/>
    <property type="match status" value="1"/>
</dbReference>
<organism evidence="2 3">
    <name type="scientific">Pseudonocardia kunmingensis</name>
    <dbReference type="NCBI Taxonomy" id="630975"/>
    <lineage>
        <taxon>Bacteria</taxon>
        <taxon>Bacillati</taxon>
        <taxon>Actinomycetota</taxon>
        <taxon>Actinomycetes</taxon>
        <taxon>Pseudonocardiales</taxon>
        <taxon>Pseudonocardiaceae</taxon>
        <taxon>Pseudonocardia</taxon>
    </lineage>
</organism>
<evidence type="ECO:0000259" key="1">
    <source>
        <dbReference type="SMART" id="SM00923"/>
    </source>
</evidence>
<dbReference type="InterPro" id="IPR005153">
    <property type="entry name" value="MbtH-like_dom"/>
</dbReference>
<accession>A0A543DY36</accession>
<dbReference type="GO" id="GO:0019290">
    <property type="term" value="P:siderophore biosynthetic process"/>
    <property type="evidence" value="ECO:0007669"/>
    <property type="project" value="TreeGrafter"/>
</dbReference>
<name>A0A543DY36_9PSEU</name>
<dbReference type="EMBL" id="VFPA01000001">
    <property type="protein sequence ID" value="TQM14245.1"/>
    <property type="molecule type" value="Genomic_DNA"/>
</dbReference>
<dbReference type="InterPro" id="IPR037407">
    <property type="entry name" value="MLP_fam"/>
</dbReference>
<dbReference type="GO" id="GO:0005829">
    <property type="term" value="C:cytosol"/>
    <property type="evidence" value="ECO:0007669"/>
    <property type="project" value="TreeGrafter"/>
</dbReference>
<evidence type="ECO:0000313" key="3">
    <source>
        <dbReference type="Proteomes" id="UP000315677"/>
    </source>
</evidence>
<proteinExistence type="predicted"/>
<reference evidence="2 3" key="1">
    <citation type="submission" date="2019-06" db="EMBL/GenBank/DDBJ databases">
        <title>Sequencing the genomes of 1000 actinobacteria strains.</title>
        <authorList>
            <person name="Klenk H.-P."/>
        </authorList>
    </citation>
    <scope>NUCLEOTIDE SEQUENCE [LARGE SCALE GENOMIC DNA]</scope>
    <source>
        <strain evidence="2 3">DSM 45301</strain>
    </source>
</reference>
<dbReference type="PANTHER" id="PTHR38444:SF1">
    <property type="entry name" value="ENTEROBACTIN BIOSYNTHESIS PROTEIN YBDZ"/>
    <property type="match status" value="1"/>
</dbReference>
<gene>
    <name evidence="2" type="ORF">FB558_1005</name>
</gene>
<sequence length="68" mass="7762">MNPFDDPDGTFRVLVNDEDQHSLWPEFAPVPAGWRPAFGPDTRAACLEFVEQHWSDLRPRSLRAAMGH</sequence>